<feature type="domain" description="CID" evidence="3">
    <location>
        <begin position="38"/>
        <end position="204"/>
    </location>
</feature>
<keyword evidence="5" id="KW-1185">Reference proteome</keyword>
<feature type="region of interest" description="Disordered" evidence="2">
    <location>
        <begin position="214"/>
        <end position="248"/>
    </location>
</feature>
<evidence type="ECO:0000256" key="1">
    <source>
        <dbReference type="ARBA" id="ARBA00022884"/>
    </source>
</evidence>
<reference evidence="4 5" key="1">
    <citation type="journal article" date="2018" name="Sci. Rep.">
        <title>Genomic signatures of local adaptation to the degree of environmental predictability in rotifers.</title>
        <authorList>
            <person name="Franch-Gras L."/>
            <person name="Hahn C."/>
            <person name="Garcia-Roger E.M."/>
            <person name="Carmona M.J."/>
            <person name="Serra M."/>
            <person name="Gomez A."/>
        </authorList>
    </citation>
    <scope>NUCLEOTIDE SEQUENCE [LARGE SCALE GENOMIC DNA]</scope>
    <source>
        <strain evidence="4">HYR1</strain>
    </source>
</reference>
<dbReference type="PANTHER" id="PTHR23140">
    <property type="entry name" value="RNA PROCESSING PROTEIN LD23810P"/>
    <property type="match status" value="1"/>
</dbReference>
<accession>A0A3M7RVV5</accession>
<dbReference type="PROSITE" id="PS51391">
    <property type="entry name" value="CID"/>
    <property type="match status" value="1"/>
</dbReference>
<dbReference type="SUPFAM" id="SSF48464">
    <property type="entry name" value="ENTH/VHS domain"/>
    <property type="match status" value="1"/>
</dbReference>
<dbReference type="SMART" id="SM00582">
    <property type="entry name" value="RPR"/>
    <property type="match status" value="1"/>
</dbReference>
<dbReference type="OrthoDB" id="79367at2759"/>
<name>A0A3M7RVV5_BRAPC</name>
<feature type="compositionally biased region" description="Pro residues" evidence="2">
    <location>
        <begin position="349"/>
        <end position="366"/>
    </location>
</feature>
<gene>
    <name evidence="4" type="ORF">BpHYR1_014783</name>
</gene>
<dbReference type="GO" id="GO:0003723">
    <property type="term" value="F:RNA binding"/>
    <property type="evidence" value="ECO:0007669"/>
    <property type="project" value="UniProtKB-KW"/>
</dbReference>
<comment type="caution">
    <text evidence="4">The sequence shown here is derived from an EMBL/GenBank/DDBJ whole genome shotgun (WGS) entry which is preliminary data.</text>
</comment>
<dbReference type="Proteomes" id="UP000276133">
    <property type="component" value="Unassembled WGS sequence"/>
</dbReference>
<sequence>MIFDTQIDCRAISMSANSHCDMPDSSIPKSTILSNNPNKMQQASEFYQELNSVLNSKPPISKEKVNKIVREALKSHRHYKHVVYYVENFIKTVTLFLSLIFFKSLSLATKCPADYKLSGLYVIDALIRKHSSNNTSDKKKHQACVDLYTKRFSVNMCKTFTNLFLKSPQSDRCKINRVIELWQKYSVIEHDLIDKLNRISNTSKIDIALSEKSANNSDDKNSTLSNELDKPDTKSGGAKKLKPSASPNKITKTEISKILEFDKDFDSDSDNQSSLKRKSTSPNLFDASNPTSIFQSTADRLQNSISNCTAWLQTNSAKLKTPAEDQSVKLADFVPPLFMSHYSFANAPSQPPPPPPPPAPVPPPPKVETRSNPRERERERQRRGLPPIKDKHLCICSKTIWLGHLSKATNEDIVIDEIIELLSPSSSNDSESMLNKKRSSRSANSQNIIVDVHPLADHVIKVRNQKKILIYGKPIALDNPRSGLGQINIIMVFRIYLKSVLVLQILIVDANLKVAHYRKHETNFKQMYIITRKFLNNCVNIDDSNIFEYLINSIQKI</sequence>
<dbReference type="AlphaFoldDB" id="A0A3M7RVV5"/>
<keyword evidence="1" id="KW-0694">RNA-binding</keyword>
<dbReference type="EMBL" id="REGN01002515">
    <property type="protein sequence ID" value="RNA27646.1"/>
    <property type="molecule type" value="Genomic_DNA"/>
</dbReference>
<dbReference type="GO" id="GO:0005634">
    <property type="term" value="C:nucleus"/>
    <property type="evidence" value="ECO:0007669"/>
    <property type="project" value="TreeGrafter"/>
</dbReference>
<evidence type="ECO:0000313" key="5">
    <source>
        <dbReference type="Proteomes" id="UP000276133"/>
    </source>
</evidence>
<feature type="region of interest" description="Disordered" evidence="2">
    <location>
        <begin position="266"/>
        <end position="291"/>
    </location>
</feature>
<dbReference type="Gene3D" id="1.25.40.90">
    <property type="match status" value="1"/>
</dbReference>
<dbReference type="STRING" id="10195.A0A3M7RVV5"/>
<dbReference type="Pfam" id="PF04818">
    <property type="entry name" value="CID"/>
    <property type="match status" value="1"/>
</dbReference>
<protein>
    <submittedName>
        <fullName evidence="4">Splicing arginine serine-rich 15 isoform X1</fullName>
    </submittedName>
</protein>
<dbReference type="PANTHER" id="PTHR23140:SF4">
    <property type="entry name" value="PROTEIN CBR-NRD-1"/>
    <property type="match status" value="1"/>
</dbReference>
<feature type="compositionally biased region" description="Polar residues" evidence="2">
    <location>
        <begin position="270"/>
        <end position="291"/>
    </location>
</feature>
<dbReference type="InterPro" id="IPR008942">
    <property type="entry name" value="ENTH_VHS"/>
</dbReference>
<evidence type="ECO:0000259" key="3">
    <source>
        <dbReference type="PROSITE" id="PS51391"/>
    </source>
</evidence>
<evidence type="ECO:0000313" key="4">
    <source>
        <dbReference type="EMBL" id="RNA27646.1"/>
    </source>
</evidence>
<feature type="compositionally biased region" description="Basic and acidic residues" evidence="2">
    <location>
        <begin position="217"/>
        <end position="233"/>
    </location>
</feature>
<evidence type="ECO:0000256" key="2">
    <source>
        <dbReference type="SAM" id="MobiDB-lite"/>
    </source>
</evidence>
<feature type="region of interest" description="Disordered" evidence="2">
    <location>
        <begin position="344"/>
        <end position="386"/>
    </location>
</feature>
<feature type="compositionally biased region" description="Basic and acidic residues" evidence="2">
    <location>
        <begin position="367"/>
        <end position="386"/>
    </location>
</feature>
<proteinExistence type="predicted"/>
<dbReference type="InterPro" id="IPR006569">
    <property type="entry name" value="CID_dom"/>
</dbReference>
<organism evidence="4 5">
    <name type="scientific">Brachionus plicatilis</name>
    <name type="common">Marine rotifer</name>
    <name type="synonym">Brachionus muelleri</name>
    <dbReference type="NCBI Taxonomy" id="10195"/>
    <lineage>
        <taxon>Eukaryota</taxon>
        <taxon>Metazoa</taxon>
        <taxon>Spiralia</taxon>
        <taxon>Gnathifera</taxon>
        <taxon>Rotifera</taxon>
        <taxon>Eurotatoria</taxon>
        <taxon>Monogononta</taxon>
        <taxon>Pseudotrocha</taxon>
        <taxon>Ploima</taxon>
        <taxon>Brachionidae</taxon>
        <taxon>Brachionus</taxon>
    </lineage>
</organism>
<dbReference type="InterPro" id="IPR051485">
    <property type="entry name" value="SR-CTD_assoc_factor"/>
</dbReference>